<accession>A0A135V9Q2</accession>
<dbReference type="EMBL" id="JFFI01000100">
    <property type="protein sequence ID" value="KXH69388.1"/>
    <property type="molecule type" value="Genomic_DNA"/>
</dbReference>
<sequence>MARYVVAESAGGQPPKRQLRKWWKESSVYQVYPASFQDSTGSGVGDLKGIIDRVDHFKSLGVDIVWLCPIFESPQIDMGYDISNYKKIHEPYGTVADVDTLKYKLHERGMKLVLDLVVNHTSDQHEWFKQSRSSKDSPYRDWYIWRKPKYDAQGNRQPPNNWASHFQGQSPSFPVFREAKKPRSQEASSAWEYDEATEEYYLRLFAREQPDLNWENPKVRDAVHDIMRFWLDKGADGFRLDVINFVSKPQDFPDSKQEVLPGSELYSAGPRLHEYLKELGAILHEYDAFSVGEMPCVRDLNEVIKSVNGDRGELSMIFHFEFVINKTPPPPLPLSSVDIDIGPHGKFSAKEWDLAELKGIANKWQRFMYDHDGWNALYLENHDQPRSVSRFANDAPQHRVDSAKAVAMFQALQAGTPFVYQGQEIGMVNVPKEWSMEEYKDIDCLNHWKYKNTQEPCEANNFSFTTTSLNKDSKDKEYLKFLKSQYQKKSRDNARTPMQWTDAPNAGFTTPQATPWMTVHPNHTEINVASQVSDPASVFHFWKTVLATRKRYLDIFVYGDFALVDEKNERILAYARRAEDGAVAVVACNFSSETVGWEGLKAESVKEVLVSNGGKTVEDFSGGKVSFGPYEGAVVLLA</sequence>
<dbReference type="GO" id="GO:0004575">
    <property type="term" value="F:sucrose alpha-glucosidase activity"/>
    <property type="evidence" value="ECO:0007669"/>
    <property type="project" value="TreeGrafter"/>
</dbReference>
<dbReference type="GO" id="GO:0004556">
    <property type="term" value="F:alpha-amylase activity"/>
    <property type="evidence" value="ECO:0007669"/>
    <property type="project" value="TreeGrafter"/>
</dbReference>
<dbReference type="InterPro" id="IPR045857">
    <property type="entry name" value="O16G_dom_2"/>
</dbReference>
<dbReference type="AlphaFoldDB" id="A0A135V9Q2"/>
<dbReference type="GO" id="GO:0004574">
    <property type="term" value="F:oligo-1,6-glucosidase activity"/>
    <property type="evidence" value="ECO:0007669"/>
    <property type="project" value="TreeGrafter"/>
</dbReference>
<dbReference type="PANTHER" id="PTHR10357">
    <property type="entry name" value="ALPHA-AMYLASE FAMILY MEMBER"/>
    <property type="match status" value="1"/>
</dbReference>
<evidence type="ECO:0000256" key="2">
    <source>
        <dbReference type="ARBA" id="ARBA00026248"/>
    </source>
</evidence>
<dbReference type="Gene3D" id="3.90.400.10">
    <property type="entry name" value="Oligo-1,6-glucosidase, Domain 2"/>
    <property type="match status" value="1"/>
</dbReference>
<dbReference type="GO" id="GO:0000025">
    <property type="term" value="P:maltose catabolic process"/>
    <property type="evidence" value="ECO:0007669"/>
    <property type="project" value="TreeGrafter"/>
</dbReference>
<protein>
    <submittedName>
        <fullName evidence="4">Alpha amylase</fullName>
    </submittedName>
</protein>
<gene>
    <name evidence="4" type="ORF">CSAL01_12506</name>
</gene>
<dbReference type="GO" id="GO:0005987">
    <property type="term" value="P:sucrose catabolic process"/>
    <property type="evidence" value="ECO:0007669"/>
    <property type="project" value="TreeGrafter"/>
</dbReference>
<dbReference type="InterPro" id="IPR013780">
    <property type="entry name" value="Glyco_hydro_b"/>
</dbReference>
<evidence type="ECO:0000313" key="5">
    <source>
        <dbReference type="Proteomes" id="UP000070121"/>
    </source>
</evidence>
<name>A0A135V9Q2_9PEZI</name>
<dbReference type="SMART" id="SM00642">
    <property type="entry name" value="Aamy"/>
    <property type="match status" value="1"/>
</dbReference>
<reference evidence="4 5" key="1">
    <citation type="submission" date="2014-02" db="EMBL/GenBank/DDBJ databases">
        <title>The genome sequence of Colletotrichum salicis CBS 607.94.</title>
        <authorList>
            <person name="Baroncelli R."/>
            <person name="Thon M.R."/>
        </authorList>
    </citation>
    <scope>NUCLEOTIDE SEQUENCE [LARGE SCALE GENOMIC DNA]</scope>
    <source>
        <strain evidence="4 5">CBS 607.94</strain>
    </source>
</reference>
<feature type="domain" description="Glycosyl hydrolase family 13 catalytic" evidence="3">
    <location>
        <begin position="30"/>
        <end position="472"/>
    </location>
</feature>
<comment type="caution">
    <text evidence="4">The sequence shown here is derived from an EMBL/GenBank/DDBJ whole genome shotgun (WGS) entry which is preliminary data.</text>
</comment>
<dbReference type="GO" id="GO:0033934">
    <property type="term" value="F:glucan 1,4-alpha-maltotriohydrolase activity"/>
    <property type="evidence" value="ECO:0007669"/>
    <property type="project" value="TreeGrafter"/>
</dbReference>
<dbReference type="Proteomes" id="UP000070121">
    <property type="component" value="Unassembled WGS sequence"/>
</dbReference>
<dbReference type="OrthoDB" id="204980at2759"/>
<organism evidence="4 5">
    <name type="scientific">Colletotrichum salicis</name>
    <dbReference type="NCBI Taxonomy" id="1209931"/>
    <lineage>
        <taxon>Eukaryota</taxon>
        <taxon>Fungi</taxon>
        <taxon>Dikarya</taxon>
        <taxon>Ascomycota</taxon>
        <taxon>Pezizomycotina</taxon>
        <taxon>Sordariomycetes</taxon>
        <taxon>Hypocreomycetidae</taxon>
        <taxon>Glomerellales</taxon>
        <taxon>Glomerellaceae</taxon>
        <taxon>Colletotrichum</taxon>
        <taxon>Colletotrichum acutatum species complex</taxon>
    </lineage>
</organism>
<proteinExistence type="inferred from homology"/>
<evidence type="ECO:0000313" key="4">
    <source>
        <dbReference type="EMBL" id="KXH69388.1"/>
    </source>
</evidence>
<dbReference type="CDD" id="cd11333">
    <property type="entry name" value="AmyAc_SI_OligoGlu_DGase"/>
    <property type="match status" value="1"/>
</dbReference>
<keyword evidence="5" id="KW-1185">Reference proteome</keyword>
<evidence type="ECO:0000259" key="3">
    <source>
        <dbReference type="SMART" id="SM00642"/>
    </source>
</evidence>
<dbReference type="InterPro" id="IPR006047">
    <property type="entry name" value="GH13_cat_dom"/>
</dbReference>
<dbReference type="STRING" id="1209931.A0A135V9Q2"/>
<evidence type="ECO:0000256" key="1">
    <source>
        <dbReference type="ARBA" id="ARBA00008061"/>
    </source>
</evidence>
<dbReference type="PANTHER" id="PTHR10357:SF232">
    <property type="entry name" value="GLYCOSYL HYDROLASE FAMILY 13 CATALYTIC DOMAIN-CONTAINING PROTEIN"/>
    <property type="match status" value="1"/>
</dbReference>
<dbReference type="Gene3D" id="3.20.20.80">
    <property type="entry name" value="Glycosidases"/>
    <property type="match status" value="2"/>
</dbReference>
<dbReference type="Gene3D" id="2.60.40.1180">
    <property type="entry name" value="Golgi alpha-mannosidase II"/>
    <property type="match status" value="1"/>
</dbReference>
<comment type="similarity">
    <text evidence="1">Belongs to the glycosyl hydrolase 13 family.</text>
</comment>
<keyword evidence="2" id="KW-0462">Maltose metabolism</keyword>
<dbReference type="InterPro" id="IPR017853">
    <property type="entry name" value="GH"/>
</dbReference>
<dbReference type="SUPFAM" id="SSF51011">
    <property type="entry name" value="Glycosyl hydrolase domain"/>
    <property type="match status" value="1"/>
</dbReference>
<dbReference type="SUPFAM" id="SSF51445">
    <property type="entry name" value="(Trans)glycosidases"/>
    <property type="match status" value="1"/>
</dbReference>
<dbReference type="Pfam" id="PF00128">
    <property type="entry name" value="Alpha-amylase"/>
    <property type="match status" value="1"/>
</dbReference>